<evidence type="ECO:0000313" key="2">
    <source>
        <dbReference type="Proteomes" id="UP001627154"/>
    </source>
</evidence>
<name>A0ABD2WRL5_9HYME</name>
<evidence type="ECO:0000313" key="1">
    <source>
        <dbReference type="EMBL" id="KAL3395479.1"/>
    </source>
</evidence>
<keyword evidence="2" id="KW-1185">Reference proteome</keyword>
<proteinExistence type="predicted"/>
<accession>A0ABD2WRL5</accession>
<protein>
    <submittedName>
        <fullName evidence="1">Uncharacterized protein</fullName>
    </submittedName>
</protein>
<comment type="caution">
    <text evidence="1">The sequence shown here is derived from an EMBL/GenBank/DDBJ whole genome shotgun (WGS) entry which is preliminary data.</text>
</comment>
<reference evidence="1 2" key="1">
    <citation type="journal article" date="2024" name="bioRxiv">
        <title>A reference genome for Trichogramma kaykai: A tiny desert-dwelling parasitoid wasp with competing sex-ratio distorters.</title>
        <authorList>
            <person name="Culotta J."/>
            <person name="Lindsey A.R."/>
        </authorList>
    </citation>
    <scope>NUCLEOTIDE SEQUENCE [LARGE SCALE GENOMIC DNA]</scope>
    <source>
        <strain evidence="1 2">KSX58</strain>
    </source>
</reference>
<gene>
    <name evidence="1" type="ORF">TKK_010314</name>
</gene>
<organism evidence="1 2">
    <name type="scientific">Trichogramma kaykai</name>
    <dbReference type="NCBI Taxonomy" id="54128"/>
    <lineage>
        <taxon>Eukaryota</taxon>
        <taxon>Metazoa</taxon>
        <taxon>Ecdysozoa</taxon>
        <taxon>Arthropoda</taxon>
        <taxon>Hexapoda</taxon>
        <taxon>Insecta</taxon>
        <taxon>Pterygota</taxon>
        <taxon>Neoptera</taxon>
        <taxon>Endopterygota</taxon>
        <taxon>Hymenoptera</taxon>
        <taxon>Apocrita</taxon>
        <taxon>Proctotrupomorpha</taxon>
        <taxon>Chalcidoidea</taxon>
        <taxon>Trichogrammatidae</taxon>
        <taxon>Trichogramma</taxon>
    </lineage>
</organism>
<dbReference type="Proteomes" id="UP001627154">
    <property type="component" value="Unassembled WGS sequence"/>
</dbReference>
<dbReference type="EMBL" id="JBJJXI010000080">
    <property type="protein sequence ID" value="KAL3395479.1"/>
    <property type="molecule type" value="Genomic_DNA"/>
</dbReference>
<sequence>MEHLHCRTCRSNTTRITVCVCVHIDQYVSRIITPITALTCLIRYICPWYFATRATALHTRAEKISASCARVLRSRVYCFAVWRELPCLCGTPAHARKHTF</sequence>
<dbReference type="AlphaFoldDB" id="A0ABD2WRL5"/>